<dbReference type="SUPFAM" id="SSF54862">
    <property type="entry name" value="4Fe-4S ferredoxins"/>
    <property type="match status" value="1"/>
</dbReference>
<keyword evidence="6" id="KW-0677">Repeat</keyword>
<evidence type="ECO:0000256" key="8">
    <source>
        <dbReference type="ARBA" id="ARBA00023004"/>
    </source>
</evidence>
<keyword evidence="5" id="KW-0479">Metal-binding</keyword>
<evidence type="ECO:0000256" key="3">
    <source>
        <dbReference type="ARBA" id="ARBA00022448"/>
    </source>
</evidence>
<dbReference type="Pfam" id="PF12838">
    <property type="entry name" value="Fer4_7"/>
    <property type="match status" value="1"/>
</dbReference>
<evidence type="ECO:0000256" key="9">
    <source>
        <dbReference type="ARBA" id="ARBA00023014"/>
    </source>
</evidence>
<feature type="domain" description="4Fe-4S ferredoxin-type" evidence="10">
    <location>
        <begin position="18"/>
        <end position="47"/>
    </location>
</feature>
<dbReference type="PROSITE" id="PS51379">
    <property type="entry name" value="4FE4S_FER_2"/>
    <property type="match status" value="2"/>
</dbReference>
<protein>
    <submittedName>
        <fullName evidence="11">Ferredoxin III, nif-specific</fullName>
    </submittedName>
</protein>
<evidence type="ECO:0000256" key="4">
    <source>
        <dbReference type="ARBA" id="ARBA00022485"/>
    </source>
</evidence>
<comment type="function">
    <text evidence="2">Ferredoxins are iron-sulfur proteins that transfer electrons in a wide variety of metabolic reactions.</text>
</comment>
<evidence type="ECO:0000259" key="10">
    <source>
        <dbReference type="PROSITE" id="PS51379"/>
    </source>
</evidence>
<dbReference type="InterPro" id="IPR014283">
    <property type="entry name" value="FdIII_4_nif"/>
</dbReference>
<evidence type="ECO:0000256" key="5">
    <source>
        <dbReference type="ARBA" id="ARBA00022723"/>
    </source>
</evidence>
<dbReference type="PANTHER" id="PTHR43687">
    <property type="entry name" value="ADENYLYLSULFATE REDUCTASE, BETA SUBUNIT"/>
    <property type="match status" value="1"/>
</dbReference>
<dbReference type="InterPro" id="IPR017896">
    <property type="entry name" value="4Fe4S_Fe-S-bd"/>
</dbReference>
<evidence type="ECO:0000256" key="6">
    <source>
        <dbReference type="ARBA" id="ARBA00022737"/>
    </source>
</evidence>
<comment type="caution">
    <text evidence="11">The sequence shown here is derived from an EMBL/GenBank/DDBJ whole genome shotgun (WGS) entry which is preliminary data.</text>
</comment>
<evidence type="ECO:0000313" key="12">
    <source>
        <dbReference type="Proteomes" id="UP000648984"/>
    </source>
</evidence>
<dbReference type="InterPro" id="IPR050572">
    <property type="entry name" value="Fe-S_Ferredoxin"/>
</dbReference>
<dbReference type="Proteomes" id="UP000648984">
    <property type="component" value="Unassembled WGS sequence"/>
</dbReference>
<keyword evidence="7" id="KW-0249">Electron transport</keyword>
<proteinExistence type="predicted"/>
<dbReference type="Gene3D" id="3.30.70.20">
    <property type="match status" value="1"/>
</dbReference>
<evidence type="ECO:0000256" key="2">
    <source>
        <dbReference type="ARBA" id="ARBA00003532"/>
    </source>
</evidence>
<keyword evidence="8" id="KW-0408">Iron</keyword>
<dbReference type="NCBIfam" id="TIGR02936">
    <property type="entry name" value="fdxN_nitrog"/>
    <property type="match status" value="1"/>
</dbReference>
<evidence type="ECO:0000313" key="11">
    <source>
        <dbReference type="EMBL" id="NMG73346.1"/>
    </source>
</evidence>
<dbReference type="RefSeq" id="WP_169258485.1">
    <property type="nucleotide sequence ID" value="NZ_WTVQ01000001.1"/>
</dbReference>
<keyword evidence="3" id="KW-0813">Transport</keyword>
<organism evidence="11 12">
    <name type="scientific">Aromatoleum diolicum</name>
    <dbReference type="NCBI Taxonomy" id="75796"/>
    <lineage>
        <taxon>Bacteria</taxon>
        <taxon>Pseudomonadati</taxon>
        <taxon>Pseudomonadota</taxon>
        <taxon>Betaproteobacteria</taxon>
        <taxon>Rhodocyclales</taxon>
        <taxon>Rhodocyclaceae</taxon>
        <taxon>Aromatoleum</taxon>
    </lineage>
</organism>
<sequence>MSYYTVTLPSGVAWTPNFIAAINHEKCIGCGRCYKTCARDVLQLMAVDDEGAMFAIDDGDDDEYEKKVMHVAHPENCVGCESCNNNCARRCISYSPKAL</sequence>
<keyword evidence="4" id="KW-0004">4Fe-4S</keyword>
<evidence type="ECO:0000256" key="1">
    <source>
        <dbReference type="ARBA" id="ARBA00001966"/>
    </source>
</evidence>
<feature type="domain" description="4Fe-4S ferredoxin-type" evidence="10">
    <location>
        <begin position="67"/>
        <end position="97"/>
    </location>
</feature>
<accession>A0ABX1Q8L2</accession>
<keyword evidence="9" id="KW-0411">Iron-sulfur</keyword>
<dbReference type="PANTHER" id="PTHR43687:SF1">
    <property type="entry name" value="FERREDOXIN III"/>
    <property type="match status" value="1"/>
</dbReference>
<gene>
    <name evidence="11" type="primary">fdxB</name>
    <name evidence="11" type="ORF">GPA25_01090</name>
</gene>
<reference evidence="11 12" key="1">
    <citation type="submission" date="2019-12" db="EMBL/GenBank/DDBJ databases">
        <title>Comparative genomics gives insights into the taxonomy of the Azoarcus-Aromatoleum group and reveals separate origins of nif in the plant-associated Azoarcus and non-plant-associated Aromatoleum sub-groups.</title>
        <authorList>
            <person name="Lafos M."/>
            <person name="Maluk M."/>
            <person name="Batista M."/>
            <person name="Junghare M."/>
            <person name="Carmona M."/>
            <person name="Faoro H."/>
            <person name="Cruz L.M."/>
            <person name="Battistoni F."/>
            <person name="De Souza E."/>
            <person name="Pedrosa F."/>
            <person name="Chen W.-M."/>
            <person name="Poole P.S."/>
            <person name="Dixon R.A."/>
            <person name="James E.K."/>
        </authorList>
    </citation>
    <scope>NUCLEOTIDE SEQUENCE [LARGE SCALE GENOMIC DNA]</scope>
    <source>
        <strain evidence="11 12">22Lin</strain>
    </source>
</reference>
<name>A0ABX1Q8L2_9RHOO</name>
<comment type="cofactor">
    <cofactor evidence="1">
        <name>[4Fe-4S] cluster</name>
        <dbReference type="ChEBI" id="CHEBI:49883"/>
    </cofactor>
</comment>
<keyword evidence="12" id="KW-1185">Reference proteome</keyword>
<evidence type="ECO:0000256" key="7">
    <source>
        <dbReference type="ARBA" id="ARBA00022982"/>
    </source>
</evidence>
<dbReference type="EMBL" id="WTVQ01000001">
    <property type="protein sequence ID" value="NMG73346.1"/>
    <property type="molecule type" value="Genomic_DNA"/>
</dbReference>